<feature type="chain" id="PRO_5014985700" description="Lipocalin-like domain-containing protein" evidence="1">
    <location>
        <begin position="24"/>
        <end position="126"/>
    </location>
</feature>
<dbReference type="Proteomes" id="UP000235826">
    <property type="component" value="Chromosome"/>
</dbReference>
<proteinExistence type="predicted"/>
<dbReference type="OrthoDB" id="956225at2"/>
<evidence type="ECO:0008006" key="4">
    <source>
        <dbReference type="Google" id="ProtNLM"/>
    </source>
</evidence>
<dbReference type="KEGG" id="fek:C1H87_00620"/>
<feature type="signal peptide" evidence="1">
    <location>
        <begin position="1"/>
        <end position="23"/>
    </location>
</feature>
<reference evidence="2 3" key="1">
    <citation type="submission" date="2018-01" db="EMBL/GenBank/DDBJ databases">
        <title>Complete genome sequence of Flavivirga eckloniae ECD14 isolated from seaweed Ecklonia cava.</title>
        <authorList>
            <person name="Lee J.H."/>
            <person name="Baik K.S."/>
            <person name="Seong C.N."/>
        </authorList>
    </citation>
    <scope>NUCLEOTIDE SEQUENCE [LARGE SCALE GENOMIC DNA]</scope>
    <source>
        <strain evidence="2 3">ECD14</strain>
    </source>
</reference>
<dbReference type="AlphaFoldDB" id="A0A2K9PJS1"/>
<name>A0A2K9PJS1_9FLAO</name>
<keyword evidence="1" id="KW-0732">Signal</keyword>
<evidence type="ECO:0000313" key="3">
    <source>
        <dbReference type="Proteomes" id="UP000235826"/>
    </source>
</evidence>
<dbReference type="RefSeq" id="WP_102753960.1">
    <property type="nucleotide sequence ID" value="NZ_CP025791.1"/>
</dbReference>
<dbReference type="EMBL" id="CP025791">
    <property type="protein sequence ID" value="AUP77300.1"/>
    <property type="molecule type" value="Genomic_DNA"/>
</dbReference>
<evidence type="ECO:0000313" key="2">
    <source>
        <dbReference type="EMBL" id="AUP77300.1"/>
    </source>
</evidence>
<organism evidence="2 3">
    <name type="scientific">Flavivirga eckloniae</name>
    <dbReference type="NCBI Taxonomy" id="1803846"/>
    <lineage>
        <taxon>Bacteria</taxon>
        <taxon>Pseudomonadati</taxon>
        <taxon>Bacteroidota</taxon>
        <taxon>Flavobacteriia</taxon>
        <taxon>Flavobacteriales</taxon>
        <taxon>Flavobacteriaceae</taxon>
        <taxon>Flavivirga</taxon>
    </lineage>
</organism>
<gene>
    <name evidence="2" type="ORF">C1H87_00620</name>
</gene>
<sequence>MKKHPVIILATCLILSIVFTAKSQTSTKHFLGTWEFVCKQADYDYREGDITIFKNNKKLAVKVTLKNGMVFNAETVKLLDGTLSFQMYIENALIRVSLVNTDGVLNGKVLVPDAPEMDLKASKKKK</sequence>
<accession>A0A2K9PJS1</accession>
<evidence type="ECO:0000256" key="1">
    <source>
        <dbReference type="SAM" id="SignalP"/>
    </source>
</evidence>
<keyword evidence="3" id="KW-1185">Reference proteome</keyword>
<protein>
    <recommendedName>
        <fullName evidence="4">Lipocalin-like domain-containing protein</fullName>
    </recommendedName>
</protein>